<accession>A0AAW5F3J4</accession>
<dbReference type="Pfam" id="PF00072">
    <property type="entry name" value="Response_reg"/>
    <property type="match status" value="1"/>
</dbReference>
<comment type="function">
    <text evidence="2">May play the central regulatory role in sporulation. It may be an element of the effector pathway responsible for the activation of sporulation genes in response to nutritional stress. Spo0A may act in concert with spo0H (a sigma factor) to control the expression of some genes that are critical to the sporulation process.</text>
</comment>
<comment type="caution">
    <text evidence="7">The sequence shown here is derived from an EMBL/GenBank/DDBJ whole genome shotgun (WGS) entry which is preliminary data.</text>
</comment>
<proteinExistence type="predicted"/>
<evidence type="ECO:0000259" key="5">
    <source>
        <dbReference type="PROSITE" id="PS50113"/>
    </source>
</evidence>
<dbReference type="InterPro" id="IPR011006">
    <property type="entry name" value="CheY-like_superfamily"/>
</dbReference>
<reference evidence="7" key="1">
    <citation type="journal article" date="2022" name="Cell Host Microbe">
        <title>Colonization of the live biotherapeutic product VE303 and modulation of the microbiota and metabolites in healthy volunteers.</title>
        <authorList>
            <person name="Dsouza M."/>
            <person name="Menon R."/>
            <person name="Crossette E."/>
            <person name="Bhattarai S.K."/>
            <person name="Schneider J."/>
            <person name="Kim Y.G."/>
            <person name="Reddy S."/>
            <person name="Caballero S."/>
            <person name="Felix C."/>
            <person name="Cornacchione L."/>
            <person name="Hendrickson J."/>
            <person name="Watson A.R."/>
            <person name="Minot S.S."/>
            <person name="Greenfield N."/>
            <person name="Schopf L."/>
            <person name="Szabady R."/>
            <person name="Patarroyo J."/>
            <person name="Smith W."/>
            <person name="Harrison P."/>
            <person name="Kuijper E.J."/>
            <person name="Kelly C.P."/>
            <person name="Olle B."/>
            <person name="Bobilev D."/>
            <person name="Silber J.L."/>
            <person name="Bucci V."/>
            <person name="Roberts B."/>
            <person name="Faith J."/>
            <person name="Norman J.M."/>
        </authorList>
    </citation>
    <scope>NUCLEOTIDE SEQUENCE</scope>
    <source>
        <strain evidence="7">VE303-04</strain>
    </source>
</reference>
<dbReference type="PANTHER" id="PTHR46663:SF4">
    <property type="entry name" value="DIGUANYLATE CYCLASE DGCT-RELATED"/>
    <property type="match status" value="1"/>
</dbReference>
<dbReference type="NCBIfam" id="TIGR00229">
    <property type="entry name" value="sensory_box"/>
    <property type="match status" value="1"/>
</dbReference>
<evidence type="ECO:0000256" key="1">
    <source>
        <dbReference type="ARBA" id="ARBA00018672"/>
    </source>
</evidence>
<dbReference type="InterPro" id="IPR043128">
    <property type="entry name" value="Rev_trsase/Diguanyl_cyclase"/>
</dbReference>
<dbReference type="Proteomes" id="UP001203136">
    <property type="component" value="Unassembled WGS sequence"/>
</dbReference>
<dbReference type="NCBIfam" id="TIGR00254">
    <property type="entry name" value="GGDEF"/>
    <property type="match status" value="1"/>
</dbReference>
<feature type="modified residue" description="4-aspartylphosphate" evidence="3">
    <location>
        <position position="56"/>
    </location>
</feature>
<dbReference type="AlphaFoldDB" id="A0AAW5F3J4"/>
<dbReference type="InterPro" id="IPR000700">
    <property type="entry name" value="PAS-assoc_C"/>
</dbReference>
<keyword evidence="7" id="KW-0548">Nucleotidyltransferase</keyword>
<keyword evidence="7" id="KW-0808">Transferase</keyword>
<dbReference type="Gene3D" id="3.30.450.20">
    <property type="entry name" value="PAS domain"/>
    <property type="match status" value="2"/>
</dbReference>
<evidence type="ECO:0000313" key="8">
    <source>
        <dbReference type="Proteomes" id="UP001203136"/>
    </source>
</evidence>
<protein>
    <recommendedName>
        <fullName evidence="1">Stage 0 sporulation protein A homolog</fullName>
    </recommendedName>
</protein>
<evidence type="ECO:0000259" key="4">
    <source>
        <dbReference type="PROSITE" id="PS50110"/>
    </source>
</evidence>
<dbReference type="PROSITE" id="PS50110">
    <property type="entry name" value="RESPONSE_REGULATORY"/>
    <property type="match status" value="1"/>
</dbReference>
<sequence length="694" mass="79476">MSGQNKILIVDDDIITRYIAKLIFKDNFEVLEAENGQVALTLLDRHRQDLVFIICDVSMPVMDGFTFLKEKNKFIYNNGIPVIIITSVGDDQIKQKAISLGAADFVDKPLDPGIVRLRVNNVLSNYGIGYAYNDSLQREFLDLINRQLRGGTLCIRDTAGYPIHYVSESLARHLGYRTAAELIACVNGKWSNLICLDEVYEAEKTMRRQLYHKKEFIREYRLRKKDGEYIWIRENGKYSHDESNGKKLVALCVDITDTKNAEEKARYNEQLANVALETTGISIWEYDFKNRCIIQGENSVKVHGLNTVVKDVPRSLIESEYIHPDSADAFAKMYKDLDNGSPAAEGIFKIRRADQQGYWYEHIRYTNTFDKEGRPYRAIGISNDVTEQRNIIARYEREIEFNKTLPSDIFTTARINVSQNTIEEIHTDIPEEQDFINSITYRRFPEILALMPGISKEAVDYFGTLSRENIGKAYDEGHSTITYEFLKEMNGVPAWVSFELHTMPDPFNNDLLAFVYYRNIDRQHREVERLKLLAQRDQMTGLYNHDTTLELIKTFLAGEGASQKHALFMIDVNKFKLINDNYGHMPGDQVLVEVAARIRSVFRSDDIVGRIGGDEFMALIKNISSCSLAEKKAHELAKATHFECTDINIDISCSIGVALFNEYTADFEELYRKADAAMYRAKQMDGPGFTISAE</sequence>
<dbReference type="Gene3D" id="3.30.70.270">
    <property type="match status" value="1"/>
</dbReference>
<dbReference type="InterPro" id="IPR052163">
    <property type="entry name" value="DGC-Regulatory_Protein"/>
</dbReference>
<dbReference type="CDD" id="cd01949">
    <property type="entry name" value="GGDEF"/>
    <property type="match status" value="1"/>
</dbReference>
<name>A0AAW5F3J4_CLOSY</name>
<dbReference type="SMART" id="SM00448">
    <property type="entry name" value="REC"/>
    <property type="match status" value="1"/>
</dbReference>
<dbReference type="Pfam" id="PF13426">
    <property type="entry name" value="PAS_9"/>
    <property type="match status" value="1"/>
</dbReference>
<dbReference type="PROSITE" id="PS50887">
    <property type="entry name" value="GGDEF"/>
    <property type="match status" value="1"/>
</dbReference>
<dbReference type="SUPFAM" id="SSF55785">
    <property type="entry name" value="PYP-like sensor domain (PAS domain)"/>
    <property type="match status" value="2"/>
</dbReference>
<dbReference type="Pfam" id="PF08447">
    <property type="entry name" value="PAS_3"/>
    <property type="match status" value="1"/>
</dbReference>
<evidence type="ECO:0000256" key="2">
    <source>
        <dbReference type="ARBA" id="ARBA00024867"/>
    </source>
</evidence>
<dbReference type="RefSeq" id="WP_024738446.1">
    <property type="nucleotide sequence ID" value="NZ_JAINVB010000001.1"/>
</dbReference>
<dbReference type="SMART" id="SM00086">
    <property type="entry name" value="PAC"/>
    <property type="match status" value="2"/>
</dbReference>
<keyword evidence="3" id="KW-0597">Phosphoprotein</keyword>
<gene>
    <name evidence="7" type="ORF">K5I21_13535</name>
</gene>
<dbReference type="PANTHER" id="PTHR46663">
    <property type="entry name" value="DIGUANYLATE CYCLASE DGCT-RELATED"/>
    <property type="match status" value="1"/>
</dbReference>
<dbReference type="Pfam" id="PF00990">
    <property type="entry name" value="GGDEF"/>
    <property type="match status" value="1"/>
</dbReference>
<dbReference type="InterPro" id="IPR000160">
    <property type="entry name" value="GGDEF_dom"/>
</dbReference>
<dbReference type="EMBL" id="JAINVB010000001">
    <property type="protein sequence ID" value="MCK0086876.1"/>
    <property type="molecule type" value="Genomic_DNA"/>
</dbReference>
<evidence type="ECO:0000256" key="3">
    <source>
        <dbReference type="PROSITE-ProRule" id="PRU00169"/>
    </source>
</evidence>
<feature type="domain" description="PAC" evidence="5">
    <location>
        <begin position="216"/>
        <end position="267"/>
    </location>
</feature>
<dbReference type="GO" id="GO:0000160">
    <property type="term" value="P:phosphorelay signal transduction system"/>
    <property type="evidence" value="ECO:0007669"/>
    <property type="project" value="InterPro"/>
</dbReference>
<dbReference type="InterPro" id="IPR035965">
    <property type="entry name" value="PAS-like_dom_sf"/>
</dbReference>
<dbReference type="Gene3D" id="3.40.50.2300">
    <property type="match status" value="1"/>
</dbReference>
<dbReference type="InterPro" id="IPR000014">
    <property type="entry name" value="PAS"/>
</dbReference>
<evidence type="ECO:0000313" key="7">
    <source>
        <dbReference type="EMBL" id="MCK0086876.1"/>
    </source>
</evidence>
<dbReference type="SUPFAM" id="SSF55073">
    <property type="entry name" value="Nucleotide cyclase"/>
    <property type="match status" value="1"/>
</dbReference>
<dbReference type="InterPro" id="IPR013655">
    <property type="entry name" value="PAS_fold_3"/>
</dbReference>
<dbReference type="SMART" id="SM00267">
    <property type="entry name" value="GGDEF"/>
    <property type="match status" value="1"/>
</dbReference>
<dbReference type="InterPro" id="IPR001789">
    <property type="entry name" value="Sig_transdc_resp-reg_receiver"/>
</dbReference>
<dbReference type="PROSITE" id="PS50113">
    <property type="entry name" value="PAC"/>
    <property type="match status" value="2"/>
</dbReference>
<dbReference type="GO" id="GO:0016779">
    <property type="term" value="F:nucleotidyltransferase activity"/>
    <property type="evidence" value="ECO:0007669"/>
    <property type="project" value="UniProtKB-KW"/>
</dbReference>
<feature type="domain" description="Response regulatory" evidence="4">
    <location>
        <begin position="6"/>
        <end position="123"/>
    </location>
</feature>
<evidence type="ECO:0000259" key="6">
    <source>
        <dbReference type="PROSITE" id="PS50887"/>
    </source>
</evidence>
<dbReference type="InterPro" id="IPR029787">
    <property type="entry name" value="Nucleotide_cyclase"/>
</dbReference>
<organism evidence="7 8">
    <name type="scientific">Clostridium symbiosum</name>
    <name type="common">Bacteroides symbiosus</name>
    <dbReference type="NCBI Taxonomy" id="1512"/>
    <lineage>
        <taxon>Bacteria</taxon>
        <taxon>Bacillati</taxon>
        <taxon>Bacillota</taxon>
        <taxon>Clostridia</taxon>
        <taxon>Lachnospirales</taxon>
        <taxon>Lachnospiraceae</taxon>
        <taxon>Otoolea</taxon>
    </lineage>
</organism>
<feature type="domain" description="GGDEF" evidence="6">
    <location>
        <begin position="563"/>
        <end position="694"/>
    </location>
</feature>
<feature type="domain" description="PAC" evidence="5">
    <location>
        <begin position="344"/>
        <end position="397"/>
    </location>
</feature>
<dbReference type="InterPro" id="IPR001610">
    <property type="entry name" value="PAC"/>
</dbReference>
<dbReference type="SUPFAM" id="SSF52172">
    <property type="entry name" value="CheY-like"/>
    <property type="match status" value="1"/>
</dbReference>
<dbReference type="CDD" id="cd00130">
    <property type="entry name" value="PAS"/>
    <property type="match status" value="1"/>
</dbReference>